<comment type="caution">
    <text evidence="2">The sequence shown here is derived from an EMBL/GenBank/DDBJ whole genome shotgun (WGS) entry which is preliminary data.</text>
</comment>
<dbReference type="AlphaFoldDB" id="A0A972JYW2"/>
<evidence type="ECO:0000313" key="3">
    <source>
        <dbReference type="Proteomes" id="UP000641588"/>
    </source>
</evidence>
<accession>A0A972JYW2</accession>
<dbReference type="InterPro" id="IPR036457">
    <property type="entry name" value="PPM-type-like_dom_sf"/>
</dbReference>
<evidence type="ECO:0000259" key="1">
    <source>
        <dbReference type="Pfam" id="PF13672"/>
    </source>
</evidence>
<dbReference type="Gene3D" id="3.60.40.10">
    <property type="entry name" value="PPM-type phosphatase domain"/>
    <property type="match status" value="1"/>
</dbReference>
<dbReference type="Proteomes" id="UP000641588">
    <property type="component" value="Unassembled WGS sequence"/>
</dbReference>
<feature type="domain" description="PPM-type phosphatase" evidence="1">
    <location>
        <begin position="11"/>
        <end position="230"/>
    </location>
</feature>
<dbReference type="SUPFAM" id="SSF81606">
    <property type="entry name" value="PP2C-like"/>
    <property type="match status" value="1"/>
</dbReference>
<evidence type="ECO:0000313" key="2">
    <source>
        <dbReference type="EMBL" id="NOU93954.1"/>
    </source>
</evidence>
<proteinExistence type="predicted"/>
<keyword evidence="3" id="KW-1185">Reference proteome</keyword>
<dbReference type="EMBL" id="WHOD01000052">
    <property type="protein sequence ID" value="NOU93954.1"/>
    <property type="molecule type" value="Genomic_DNA"/>
</dbReference>
<gene>
    <name evidence="2" type="ORF">GC093_12100</name>
</gene>
<sequence>MNIDTISIKGSGEWNEDALIMNEGLRIYGVLDGATSIHPYRGPNQETGGYLASSCIKHYLEDLRAEEVNGTTLKQVVIQANTRLRDKMVEAGVNVADKISLWTSALAMIRIHERSIDFAQVGDCMIAAVYADKTVRVISRDQVAHIDQESKRIWEDGIRNGITNREQLWEMVKPVIIKNKSRMNTMDGYSVLSGEPELADFVEYGTLNRINLKAILMVTDGLFHPVERGSTDSGGLERLVQSVMEKSLSSYADWLISLEVEDSNCQKYPRFKVSDDKTAVWIQF</sequence>
<dbReference type="Pfam" id="PF13672">
    <property type="entry name" value="PP2C_2"/>
    <property type="match status" value="1"/>
</dbReference>
<name>A0A972JYW2_9BACL</name>
<dbReference type="RefSeq" id="WP_171652159.1">
    <property type="nucleotide sequence ID" value="NZ_WHOD01000052.1"/>
</dbReference>
<dbReference type="InterPro" id="IPR001932">
    <property type="entry name" value="PPM-type_phosphatase-like_dom"/>
</dbReference>
<protein>
    <recommendedName>
        <fullName evidence="1">PPM-type phosphatase domain-containing protein</fullName>
    </recommendedName>
</protein>
<reference evidence="2" key="1">
    <citation type="submission" date="2019-10" db="EMBL/GenBank/DDBJ databases">
        <title>Description of Paenibacillus glebae sp. nov.</title>
        <authorList>
            <person name="Carlier A."/>
            <person name="Qi S."/>
        </authorList>
    </citation>
    <scope>NUCLEOTIDE SEQUENCE</scope>
    <source>
        <strain evidence="2">LMG 31456</strain>
    </source>
</reference>
<organism evidence="2 3">
    <name type="scientific">Paenibacillus foliorum</name>
    <dbReference type="NCBI Taxonomy" id="2654974"/>
    <lineage>
        <taxon>Bacteria</taxon>
        <taxon>Bacillati</taxon>
        <taxon>Bacillota</taxon>
        <taxon>Bacilli</taxon>
        <taxon>Bacillales</taxon>
        <taxon>Paenibacillaceae</taxon>
        <taxon>Paenibacillus</taxon>
    </lineage>
</organism>